<gene>
    <name evidence="1" type="ORF">LZC94_40920</name>
</gene>
<proteinExistence type="predicted"/>
<keyword evidence="2" id="KW-1185">Reference proteome</keyword>
<accession>A0ABZ2LTE0</accession>
<evidence type="ECO:0000313" key="2">
    <source>
        <dbReference type="Proteomes" id="UP001370348"/>
    </source>
</evidence>
<dbReference type="RefSeq" id="WP_394823797.1">
    <property type="nucleotide sequence ID" value="NZ_CP089984.1"/>
</dbReference>
<dbReference type="EMBL" id="CP089984">
    <property type="protein sequence ID" value="WXB14179.1"/>
    <property type="molecule type" value="Genomic_DNA"/>
</dbReference>
<dbReference type="Proteomes" id="UP001370348">
    <property type="component" value="Chromosome"/>
</dbReference>
<name>A0ABZ2LTE0_9BACT</name>
<protein>
    <submittedName>
        <fullName evidence="1">Uncharacterized protein</fullName>
    </submittedName>
</protein>
<evidence type="ECO:0000313" key="1">
    <source>
        <dbReference type="EMBL" id="WXB14179.1"/>
    </source>
</evidence>
<reference evidence="1 2" key="1">
    <citation type="submission" date="2021-12" db="EMBL/GenBank/DDBJ databases">
        <title>Discovery of the Pendulisporaceae a myxobacterial family with distinct sporulation behavior and unique specialized metabolism.</title>
        <authorList>
            <person name="Garcia R."/>
            <person name="Popoff A."/>
            <person name="Bader C.D."/>
            <person name="Loehr J."/>
            <person name="Walesch S."/>
            <person name="Walt C."/>
            <person name="Boldt J."/>
            <person name="Bunk B."/>
            <person name="Haeckl F.J.F.P.J."/>
            <person name="Gunesch A.P."/>
            <person name="Birkelbach J."/>
            <person name="Nuebel U."/>
            <person name="Pietschmann T."/>
            <person name="Bach T."/>
            <person name="Mueller R."/>
        </authorList>
    </citation>
    <scope>NUCLEOTIDE SEQUENCE [LARGE SCALE GENOMIC DNA]</scope>
    <source>
        <strain evidence="1 2">MSr11954</strain>
    </source>
</reference>
<organism evidence="1 2">
    <name type="scientific">Pendulispora albinea</name>
    <dbReference type="NCBI Taxonomy" id="2741071"/>
    <lineage>
        <taxon>Bacteria</taxon>
        <taxon>Pseudomonadati</taxon>
        <taxon>Myxococcota</taxon>
        <taxon>Myxococcia</taxon>
        <taxon>Myxococcales</taxon>
        <taxon>Sorangiineae</taxon>
        <taxon>Pendulisporaceae</taxon>
        <taxon>Pendulispora</taxon>
    </lineage>
</organism>
<sequence length="382" mass="39992">MRPFLAMAIVAFHGCDRQERIPPQTHATETDRPATPEQLARALGKDAAALLPPADPAPAAGDLKADLEHFTTVDACVAERAAIDPVVGDALLAVGYDMLVRDACRVLEATKAKDPKRCSGIDASALRARCEASVAMATSNPDGCPFDIPGDPSRGRDPTCIAVASRDARLCAGEADAKRRACEAMASGDPARCGGDAARNVCARDATRWKAMLAPSLAGSRSRESVSTAKWGAPSGVLSLKGAEGTPDPPQSATDLAMEVERGVVLVRELGSMRVRVGVLQELGAIPRVASPVGRPRIGFELRVTADAPSEAKIERLELEVPGALTMIVPGARSTLRAQVHKLGKGRGGEVRIVLEGTVGSASGAYAVRVELDTFVRDKVGR</sequence>